<organism evidence="1 2">
    <name type="scientific">Dentiscutata heterogama</name>
    <dbReference type="NCBI Taxonomy" id="1316150"/>
    <lineage>
        <taxon>Eukaryota</taxon>
        <taxon>Fungi</taxon>
        <taxon>Fungi incertae sedis</taxon>
        <taxon>Mucoromycota</taxon>
        <taxon>Glomeromycotina</taxon>
        <taxon>Glomeromycetes</taxon>
        <taxon>Diversisporales</taxon>
        <taxon>Gigasporaceae</taxon>
        <taxon>Dentiscutata</taxon>
    </lineage>
</organism>
<reference evidence="1" key="1">
    <citation type="submission" date="2021-06" db="EMBL/GenBank/DDBJ databases">
        <authorList>
            <person name="Kallberg Y."/>
            <person name="Tangrot J."/>
            <person name="Rosling A."/>
        </authorList>
    </citation>
    <scope>NUCLEOTIDE SEQUENCE</scope>
    <source>
        <strain evidence="1">IL203A</strain>
    </source>
</reference>
<comment type="caution">
    <text evidence="1">The sequence shown here is derived from an EMBL/GenBank/DDBJ whole genome shotgun (WGS) entry which is preliminary data.</text>
</comment>
<evidence type="ECO:0000313" key="2">
    <source>
        <dbReference type="Proteomes" id="UP000789702"/>
    </source>
</evidence>
<dbReference type="EMBL" id="CAJVPU010005368">
    <property type="protein sequence ID" value="CAG8546735.1"/>
    <property type="molecule type" value="Genomic_DNA"/>
</dbReference>
<keyword evidence="2" id="KW-1185">Reference proteome</keyword>
<dbReference type="Proteomes" id="UP000789702">
    <property type="component" value="Unassembled WGS sequence"/>
</dbReference>
<accession>A0ACA9LRL0</accession>
<evidence type="ECO:0000313" key="1">
    <source>
        <dbReference type="EMBL" id="CAG8546735.1"/>
    </source>
</evidence>
<sequence>MQDEINFAIVRADVGVVVNGVVANEVVVNRVGITGVVINKIIIVIVRAVYLGTTIIVGDVSHYLYCFCTA</sequence>
<feature type="non-terminal residue" evidence="1">
    <location>
        <position position="70"/>
    </location>
</feature>
<protein>
    <submittedName>
        <fullName evidence="1">15201_t:CDS:1</fullName>
    </submittedName>
</protein>
<name>A0ACA9LRL0_9GLOM</name>
<proteinExistence type="predicted"/>
<gene>
    <name evidence="1" type="ORF">DHETER_LOCUS5041</name>
</gene>